<keyword evidence="2" id="KW-1185">Reference proteome</keyword>
<accession>A0A4Y2LVV4</accession>
<evidence type="ECO:0000313" key="2">
    <source>
        <dbReference type="Proteomes" id="UP000499080"/>
    </source>
</evidence>
<dbReference type="Proteomes" id="UP000499080">
    <property type="component" value="Unassembled WGS sequence"/>
</dbReference>
<reference evidence="1 2" key="1">
    <citation type="journal article" date="2019" name="Sci. Rep.">
        <title>Orb-weaving spider Araneus ventricosus genome elucidates the spidroin gene catalogue.</title>
        <authorList>
            <person name="Kono N."/>
            <person name="Nakamura H."/>
            <person name="Ohtoshi R."/>
            <person name="Moran D.A.P."/>
            <person name="Shinohara A."/>
            <person name="Yoshida Y."/>
            <person name="Fujiwara M."/>
            <person name="Mori M."/>
            <person name="Tomita M."/>
            <person name="Arakawa K."/>
        </authorList>
    </citation>
    <scope>NUCLEOTIDE SEQUENCE [LARGE SCALE GENOMIC DNA]</scope>
</reference>
<proteinExistence type="predicted"/>
<gene>
    <name evidence="1" type="ORF">AVEN_38674_1</name>
</gene>
<evidence type="ECO:0000313" key="1">
    <source>
        <dbReference type="EMBL" id="GBN18948.1"/>
    </source>
</evidence>
<dbReference type="EMBL" id="BGPR01006428">
    <property type="protein sequence ID" value="GBN18948.1"/>
    <property type="molecule type" value="Genomic_DNA"/>
</dbReference>
<dbReference type="OrthoDB" id="6567905at2759"/>
<sequence length="154" mass="17780">MAYEIVRIAHSTDFCKSSVIDTAERPRTEGINPNGLQTSRMRAITSETFKTKRQRNLPDRIRAVDAAAYRRRIEAETPTQSQAHRETYAEAHHLVRNRQRIRDEAIHFIEAQVETHNCGPMNIICQFRKSKYFAAERPSDGKFTSCCRKGKIKS</sequence>
<comment type="caution">
    <text evidence="1">The sequence shown here is derived from an EMBL/GenBank/DDBJ whole genome shotgun (WGS) entry which is preliminary data.</text>
</comment>
<organism evidence="1 2">
    <name type="scientific">Araneus ventricosus</name>
    <name type="common">Orbweaver spider</name>
    <name type="synonym">Epeira ventricosa</name>
    <dbReference type="NCBI Taxonomy" id="182803"/>
    <lineage>
        <taxon>Eukaryota</taxon>
        <taxon>Metazoa</taxon>
        <taxon>Ecdysozoa</taxon>
        <taxon>Arthropoda</taxon>
        <taxon>Chelicerata</taxon>
        <taxon>Arachnida</taxon>
        <taxon>Araneae</taxon>
        <taxon>Araneomorphae</taxon>
        <taxon>Entelegynae</taxon>
        <taxon>Araneoidea</taxon>
        <taxon>Araneidae</taxon>
        <taxon>Araneus</taxon>
    </lineage>
</organism>
<dbReference type="AlphaFoldDB" id="A0A4Y2LVV4"/>
<name>A0A4Y2LVV4_ARAVE</name>
<protein>
    <submittedName>
        <fullName evidence="1">Uncharacterized protein</fullName>
    </submittedName>
</protein>